<name>A0A8J8K4Y0_9FLAO</name>
<proteinExistence type="inferred from homology"/>
<dbReference type="GO" id="GO:0009279">
    <property type="term" value="C:cell outer membrane"/>
    <property type="evidence" value="ECO:0007669"/>
    <property type="project" value="UniProtKB-SubCell"/>
</dbReference>
<evidence type="ECO:0000313" key="14">
    <source>
        <dbReference type="EMBL" id="NRS92235.1"/>
    </source>
</evidence>
<keyword evidence="5" id="KW-0732">Signal</keyword>
<dbReference type="PANTHER" id="PTHR30069">
    <property type="entry name" value="TONB-DEPENDENT OUTER MEMBRANE RECEPTOR"/>
    <property type="match status" value="1"/>
</dbReference>
<dbReference type="Pfam" id="PF00593">
    <property type="entry name" value="TonB_dep_Rec_b-barrel"/>
    <property type="match status" value="1"/>
</dbReference>
<evidence type="ECO:0000256" key="2">
    <source>
        <dbReference type="ARBA" id="ARBA00022448"/>
    </source>
</evidence>
<feature type="domain" description="TonB-dependent receptor-like beta-barrel" evidence="12">
    <location>
        <begin position="172"/>
        <end position="580"/>
    </location>
</feature>
<keyword evidence="15" id="KW-1185">Reference proteome</keyword>
<dbReference type="Gene3D" id="2.170.130.10">
    <property type="entry name" value="TonB-dependent receptor, plug domain"/>
    <property type="match status" value="1"/>
</dbReference>
<keyword evidence="7 10" id="KW-0472">Membrane</keyword>
<evidence type="ECO:0000313" key="15">
    <source>
        <dbReference type="Proteomes" id="UP000610746"/>
    </source>
</evidence>
<comment type="subcellular location">
    <subcellularLocation>
        <location evidence="1 10">Cell outer membrane</location>
        <topology evidence="1 10">Multi-pass membrane protein</topology>
    </subcellularLocation>
</comment>
<accession>A0A8J8K4Y0</accession>
<dbReference type="AlphaFoldDB" id="A0A8J8K4Y0"/>
<keyword evidence="2 10" id="KW-0813">Transport</keyword>
<protein>
    <submittedName>
        <fullName evidence="14">Iron complex outermembrane receptor protein</fullName>
    </submittedName>
</protein>
<evidence type="ECO:0000256" key="9">
    <source>
        <dbReference type="ARBA" id="ARBA00023237"/>
    </source>
</evidence>
<dbReference type="EMBL" id="JABSNO010000007">
    <property type="protein sequence ID" value="NRS92235.1"/>
    <property type="molecule type" value="Genomic_DNA"/>
</dbReference>
<reference evidence="14" key="1">
    <citation type="submission" date="2020-05" db="EMBL/GenBank/DDBJ databases">
        <title>Genomic Encyclopedia of Type Strains, Phase IV (KMG-V): Genome sequencing to study the core and pangenomes of soil and plant-associated prokaryotes.</title>
        <authorList>
            <person name="Whitman W."/>
        </authorList>
    </citation>
    <scope>NUCLEOTIDE SEQUENCE</scope>
    <source>
        <strain evidence="14">16F</strain>
    </source>
</reference>
<organism evidence="14 15">
    <name type="scientific">Frigoriflavimonas asaccharolytica</name>
    <dbReference type="NCBI Taxonomy" id="2735899"/>
    <lineage>
        <taxon>Bacteria</taxon>
        <taxon>Pseudomonadati</taxon>
        <taxon>Bacteroidota</taxon>
        <taxon>Flavobacteriia</taxon>
        <taxon>Flavobacteriales</taxon>
        <taxon>Weeksellaceae</taxon>
        <taxon>Frigoriflavimonas</taxon>
    </lineage>
</organism>
<gene>
    <name evidence="14" type="ORF">HNQ03_001303</name>
</gene>
<dbReference type="SUPFAM" id="SSF56935">
    <property type="entry name" value="Porins"/>
    <property type="match status" value="1"/>
</dbReference>
<sequence>MKKFFLFIPLLSCICFSAQEKVIDTVFLFDNQQKSSEKTQSVLTLKNEDIKKNATNLSEVLRFQSSVYIKENGRGAVSSPSFRGTSAQQTAFIWNGLNINSLFLGQGDVNNLGLLDYDQIDIKSGGGSVIYGSAAIGGSIHLNNYTKYNKGFQQKLFVEYGSFQTINSQLVSSFSNENLSVKFSAGLSDSENQYKIEEKDYENFNGQYQNETISLEAAYKFSNRNQISWLTQFVDGSQNFPIFTENGNKTKYETSSARNLLSYEYNSAKIKNIFRLAYLEENFDYFADIDGPKSSGGTGKNYIIKNDVTYQVGKQFNVNLVGEFRKEEAQGFGSGIENPSRNVGSGAILFRYSPSEKLYLEGGIKKDIIENLTTPILYSFGSSYQVSNWYQLKLNISKNFRYPSFNDLYFQPGGNLDLKPETAYQGELSNNFKYKNLTLNVMPYYIYINDMIRWMPTAKGYWSPMNTNKVQSYGLETSLNYKKDWQNSGVNFKLGYAYTKSENLETKQQLSYVPFHKLFGNIDYNYRWISIFSQAMFNGFTYTSTNEDLASSLKEYLIINAGISVQPINHYTIGFRVNNLTNQIYETTRFFVMPKRNYAINISLNF</sequence>
<feature type="domain" description="TonB-dependent receptor plug" evidence="13">
    <location>
        <begin position="36"/>
        <end position="138"/>
    </location>
</feature>
<evidence type="ECO:0000256" key="7">
    <source>
        <dbReference type="ARBA" id="ARBA00023136"/>
    </source>
</evidence>
<dbReference type="InterPro" id="IPR000531">
    <property type="entry name" value="Beta-barrel_TonB"/>
</dbReference>
<evidence type="ECO:0000256" key="1">
    <source>
        <dbReference type="ARBA" id="ARBA00004571"/>
    </source>
</evidence>
<dbReference type="GO" id="GO:0015344">
    <property type="term" value="F:siderophore uptake transmembrane transporter activity"/>
    <property type="evidence" value="ECO:0007669"/>
    <property type="project" value="TreeGrafter"/>
</dbReference>
<dbReference type="InterPro" id="IPR012910">
    <property type="entry name" value="Plug_dom"/>
</dbReference>
<evidence type="ECO:0000256" key="10">
    <source>
        <dbReference type="PROSITE-ProRule" id="PRU01360"/>
    </source>
</evidence>
<evidence type="ECO:0000256" key="3">
    <source>
        <dbReference type="ARBA" id="ARBA00022452"/>
    </source>
</evidence>
<comment type="caution">
    <text evidence="14">The sequence shown here is derived from an EMBL/GenBank/DDBJ whole genome shotgun (WGS) entry which is preliminary data.</text>
</comment>
<keyword evidence="4 10" id="KW-0812">Transmembrane</keyword>
<keyword evidence="9 10" id="KW-0998">Cell outer membrane</keyword>
<dbReference type="Pfam" id="PF07715">
    <property type="entry name" value="Plug"/>
    <property type="match status" value="1"/>
</dbReference>
<evidence type="ECO:0000256" key="8">
    <source>
        <dbReference type="ARBA" id="ARBA00023170"/>
    </source>
</evidence>
<dbReference type="Proteomes" id="UP000610746">
    <property type="component" value="Unassembled WGS sequence"/>
</dbReference>
<dbReference type="GO" id="GO:0044718">
    <property type="term" value="P:siderophore transmembrane transport"/>
    <property type="evidence" value="ECO:0007669"/>
    <property type="project" value="TreeGrafter"/>
</dbReference>
<comment type="similarity">
    <text evidence="10 11">Belongs to the TonB-dependent receptor family.</text>
</comment>
<keyword evidence="6 11" id="KW-0798">TonB box</keyword>
<keyword evidence="8 14" id="KW-0675">Receptor</keyword>
<dbReference type="Gene3D" id="2.40.170.20">
    <property type="entry name" value="TonB-dependent receptor, beta-barrel domain"/>
    <property type="match status" value="1"/>
</dbReference>
<dbReference type="InterPro" id="IPR037066">
    <property type="entry name" value="Plug_dom_sf"/>
</dbReference>
<evidence type="ECO:0000256" key="6">
    <source>
        <dbReference type="ARBA" id="ARBA00023077"/>
    </source>
</evidence>
<dbReference type="PANTHER" id="PTHR30069:SF29">
    <property type="entry name" value="HEMOGLOBIN AND HEMOGLOBIN-HAPTOGLOBIN-BINDING PROTEIN 1-RELATED"/>
    <property type="match status" value="1"/>
</dbReference>
<evidence type="ECO:0000256" key="11">
    <source>
        <dbReference type="RuleBase" id="RU003357"/>
    </source>
</evidence>
<dbReference type="InterPro" id="IPR039426">
    <property type="entry name" value="TonB-dep_rcpt-like"/>
</dbReference>
<keyword evidence="3 10" id="KW-1134">Transmembrane beta strand</keyword>
<evidence type="ECO:0000259" key="12">
    <source>
        <dbReference type="Pfam" id="PF00593"/>
    </source>
</evidence>
<dbReference type="RefSeq" id="WP_173778846.1">
    <property type="nucleotide sequence ID" value="NZ_JABSNO010000007.1"/>
</dbReference>
<evidence type="ECO:0000259" key="13">
    <source>
        <dbReference type="Pfam" id="PF07715"/>
    </source>
</evidence>
<dbReference type="InterPro" id="IPR036942">
    <property type="entry name" value="Beta-barrel_TonB_sf"/>
</dbReference>
<evidence type="ECO:0000256" key="5">
    <source>
        <dbReference type="ARBA" id="ARBA00022729"/>
    </source>
</evidence>
<evidence type="ECO:0000256" key="4">
    <source>
        <dbReference type="ARBA" id="ARBA00022692"/>
    </source>
</evidence>
<dbReference type="PROSITE" id="PS52016">
    <property type="entry name" value="TONB_DEPENDENT_REC_3"/>
    <property type="match status" value="1"/>
</dbReference>